<evidence type="ECO:0000256" key="5">
    <source>
        <dbReference type="SAM" id="Phobius"/>
    </source>
</evidence>
<comment type="subcellular location">
    <subcellularLocation>
        <location evidence="1">Membrane</location>
        <topology evidence="1">Multi-pass membrane protein</topology>
    </subcellularLocation>
</comment>
<evidence type="ECO:0000256" key="1">
    <source>
        <dbReference type="ARBA" id="ARBA00004141"/>
    </source>
</evidence>
<evidence type="ECO:0000313" key="6">
    <source>
        <dbReference type="EMBL" id="CEO47329.1"/>
    </source>
</evidence>
<feature type="transmembrane region" description="Helical" evidence="5">
    <location>
        <begin position="244"/>
        <end position="268"/>
    </location>
</feature>
<feature type="transmembrane region" description="Helical" evidence="5">
    <location>
        <begin position="280"/>
        <end position="301"/>
    </location>
</feature>
<evidence type="ECO:0000256" key="2">
    <source>
        <dbReference type="ARBA" id="ARBA00022692"/>
    </source>
</evidence>
<accession>A0A0B7JQU5</accession>
<evidence type="ECO:0000256" key="3">
    <source>
        <dbReference type="ARBA" id="ARBA00022989"/>
    </source>
</evidence>
<keyword evidence="3 5" id="KW-1133">Transmembrane helix</keyword>
<dbReference type="Gene3D" id="1.20.58.340">
    <property type="entry name" value="Magnesium transport protein CorA, transmembrane region"/>
    <property type="match status" value="1"/>
</dbReference>
<dbReference type="InterPro" id="IPR045863">
    <property type="entry name" value="CorA_TM1_TM2"/>
</dbReference>
<proteinExistence type="predicted"/>
<evidence type="ECO:0000256" key="4">
    <source>
        <dbReference type="ARBA" id="ARBA00023136"/>
    </source>
</evidence>
<protein>
    <submittedName>
        <fullName evidence="6">Uncharacterized protein</fullName>
    </submittedName>
</protein>
<reference evidence="6" key="1">
    <citation type="submission" date="2015-01" db="EMBL/GenBank/DDBJ databases">
        <authorList>
            <person name="Durling Mikael"/>
        </authorList>
    </citation>
    <scope>NUCLEOTIDE SEQUENCE</scope>
</reference>
<gene>
    <name evidence="6" type="ORF">BN869_000003384_1</name>
</gene>
<name>A0A0B7JQU5_BIOOC</name>
<organism evidence="6">
    <name type="scientific">Bionectria ochroleuca</name>
    <name type="common">Gliocladium roseum</name>
    <dbReference type="NCBI Taxonomy" id="29856"/>
    <lineage>
        <taxon>Eukaryota</taxon>
        <taxon>Fungi</taxon>
        <taxon>Dikarya</taxon>
        <taxon>Ascomycota</taxon>
        <taxon>Pezizomycotina</taxon>
        <taxon>Sordariomycetes</taxon>
        <taxon>Hypocreomycetidae</taxon>
        <taxon>Hypocreales</taxon>
        <taxon>Bionectriaceae</taxon>
        <taxon>Clonostachys</taxon>
    </lineage>
</organism>
<keyword evidence="2 5" id="KW-0812">Transmembrane</keyword>
<dbReference type="GO" id="GO:0016020">
    <property type="term" value="C:membrane"/>
    <property type="evidence" value="ECO:0007669"/>
    <property type="project" value="UniProtKB-SubCell"/>
</dbReference>
<keyword evidence="4 5" id="KW-0472">Membrane</keyword>
<dbReference type="SUPFAM" id="SSF144083">
    <property type="entry name" value="Magnesium transport protein CorA, transmembrane region"/>
    <property type="match status" value="1"/>
</dbReference>
<dbReference type="EMBL" id="CDPU01000007">
    <property type="protein sequence ID" value="CEO47329.1"/>
    <property type="molecule type" value="Genomic_DNA"/>
</dbReference>
<dbReference type="AlphaFoldDB" id="A0A0B7JQU5"/>
<sequence length="313" mass="35030">MLKTNGQSEALPMPWLSNSRGFEEPQYPFTNVTSLCPSLHNITRIQQLLRNKHNYATESKCEIFEIYHDGESYAVGNWTRLGPYDVSAHFKKLSAPPENLKMRAIELRGRLSVVSKSLTVHSQIPTDGSLLNTITQKLYALSEEADALYRSIELGSEVATHCVGARQELLDAQPSRVFAASNVGDGLNYLVDSLDSQKQYIQGYKNSKDTAMTLVFHLLTQQDSLTSTEISRDMKKDSASMKTIAVLTMVFLPATAVSSFFGMAFFNLSDTGQFVASREIWMFAVTSVPLTVIILSLWVFWSPLSTKFKSEWV</sequence>